<dbReference type="OrthoDB" id="9996974at2"/>
<feature type="region of interest" description="Disordered" evidence="1">
    <location>
        <begin position="1"/>
        <end position="117"/>
    </location>
</feature>
<name>A0A285ZWL4_9SPHI</name>
<dbReference type="RefSeq" id="WP_097130229.1">
    <property type="nucleotide sequence ID" value="NZ_OCMT01000002.1"/>
</dbReference>
<dbReference type="EMBL" id="OCMT01000002">
    <property type="protein sequence ID" value="SOD14034.1"/>
    <property type="molecule type" value="Genomic_DNA"/>
</dbReference>
<feature type="compositionally biased region" description="Polar residues" evidence="1">
    <location>
        <begin position="15"/>
        <end position="26"/>
    </location>
</feature>
<sequence>MNYQENEQLEGGQGSTQQNQNPTGQPKSGGTGGTLDENNGLEEDWSDDEPMADEEENIESAIVEEDGDEFEDDAQEDGLTDHYDQDEVGDSTYARDENGTGLDEDDDDDEVRNQIMI</sequence>
<accession>A0A285ZWL4</accession>
<feature type="compositionally biased region" description="Acidic residues" evidence="1">
    <location>
        <begin position="39"/>
        <end position="78"/>
    </location>
</feature>
<organism evidence="2 3">
    <name type="scientific">Pedobacter xixiisoli</name>
    <dbReference type="NCBI Taxonomy" id="1476464"/>
    <lineage>
        <taxon>Bacteria</taxon>
        <taxon>Pseudomonadati</taxon>
        <taxon>Bacteroidota</taxon>
        <taxon>Sphingobacteriia</taxon>
        <taxon>Sphingobacteriales</taxon>
        <taxon>Sphingobacteriaceae</taxon>
        <taxon>Pedobacter</taxon>
    </lineage>
</organism>
<dbReference type="Proteomes" id="UP000219281">
    <property type="component" value="Unassembled WGS sequence"/>
</dbReference>
<proteinExistence type="predicted"/>
<reference evidence="3" key="1">
    <citation type="submission" date="2017-09" db="EMBL/GenBank/DDBJ databases">
        <authorList>
            <person name="Varghese N."/>
            <person name="Submissions S."/>
        </authorList>
    </citation>
    <scope>NUCLEOTIDE SEQUENCE [LARGE SCALE GENOMIC DNA]</scope>
    <source>
        <strain evidence="3">CGMCC 1.12803</strain>
    </source>
</reference>
<gene>
    <name evidence="2" type="ORF">SAMN06297358_1369</name>
</gene>
<evidence type="ECO:0000256" key="1">
    <source>
        <dbReference type="SAM" id="MobiDB-lite"/>
    </source>
</evidence>
<keyword evidence="3" id="KW-1185">Reference proteome</keyword>
<evidence type="ECO:0000313" key="3">
    <source>
        <dbReference type="Proteomes" id="UP000219281"/>
    </source>
</evidence>
<dbReference type="AlphaFoldDB" id="A0A285ZWL4"/>
<evidence type="ECO:0000313" key="2">
    <source>
        <dbReference type="EMBL" id="SOD14034.1"/>
    </source>
</evidence>
<protein>
    <submittedName>
        <fullName evidence="2">Uncharacterized protein</fullName>
    </submittedName>
</protein>